<evidence type="ECO:0000313" key="1">
    <source>
        <dbReference type="EMBL" id="AXI99329.1"/>
    </source>
</evidence>
<dbReference type="AlphaFoldDB" id="A0A345UFS8"/>
<accession>A0A345UFS8</accession>
<reference evidence="1 2" key="1">
    <citation type="submission" date="2018-03" db="EMBL/GenBank/DDBJ databases">
        <title>Phenotypic and genomic properties of Cyclonatronum proteinivorum gen. nov., sp. nov., a haloalkaliphilic bacteroidete from soda lakes possessing Na+-translocating rhodopsin.</title>
        <authorList>
            <person name="Toshchakov S.V."/>
            <person name="Korzhenkov A."/>
            <person name="Samarov N.I."/>
            <person name="Kublanov I.V."/>
            <person name="Muntyan M.S."/>
            <person name="Sorokin D.Y."/>
        </authorList>
    </citation>
    <scope>NUCLEOTIDE SEQUENCE [LARGE SCALE GENOMIC DNA]</scope>
    <source>
        <strain evidence="1 2">Omega</strain>
    </source>
</reference>
<evidence type="ECO:0000313" key="2">
    <source>
        <dbReference type="Proteomes" id="UP000254808"/>
    </source>
</evidence>
<proteinExistence type="predicted"/>
<dbReference type="Proteomes" id="UP000254808">
    <property type="component" value="Chromosome"/>
</dbReference>
<protein>
    <submittedName>
        <fullName evidence="1">Uncharacterized protein</fullName>
    </submittedName>
</protein>
<dbReference type="EMBL" id="CP027806">
    <property type="protein sequence ID" value="AXI99329.1"/>
    <property type="molecule type" value="Genomic_DNA"/>
</dbReference>
<dbReference type="KEGG" id="cprv:CYPRO_0041"/>
<keyword evidence="2" id="KW-1185">Reference proteome</keyword>
<gene>
    <name evidence="1" type="ORF">CYPRO_0041</name>
</gene>
<organism evidence="1 2">
    <name type="scientific">Cyclonatronum proteinivorum</name>
    <dbReference type="NCBI Taxonomy" id="1457365"/>
    <lineage>
        <taxon>Bacteria</taxon>
        <taxon>Pseudomonadati</taxon>
        <taxon>Balneolota</taxon>
        <taxon>Balneolia</taxon>
        <taxon>Balneolales</taxon>
        <taxon>Cyclonatronaceae</taxon>
        <taxon>Cyclonatronum</taxon>
    </lineage>
</organism>
<name>A0A345UFS8_9BACT</name>
<dbReference type="RefSeq" id="WP_114982572.1">
    <property type="nucleotide sequence ID" value="NZ_CP027806.1"/>
</dbReference>
<sequence>MYLNSPEELRETLTYHDEEHDRFWFGEGQVFELFFVAADEGPSALQLNYYLYFQNNSIAFMDKVREAVIDAWEREKGRAPDRFYDEIPMVDVITINPENSDSDMDIVLSFRTFRLLFYSRWKTYIARFKGSQLLSLQTAAAYEAEHKD</sequence>